<proteinExistence type="predicted"/>
<reference evidence="1 2" key="1">
    <citation type="submission" date="2020-03" db="EMBL/GenBank/DDBJ databases">
        <title>Draft Genome Sequence of Cudoniella acicularis.</title>
        <authorList>
            <person name="Buettner E."/>
            <person name="Kellner H."/>
        </authorList>
    </citation>
    <scope>NUCLEOTIDE SEQUENCE [LARGE SCALE GENOMIC DNA]</scope>
    <source>
        <strain evidence="1 2">DSM 108380</strain>
    </source>
</reference>
<protein>
    <submittedName>
        <fullName evidence="1">Uncharacterized protein</fullName>
    </submittedName>
</protein>
<dbReference type="OrthoDB" id="3940621at2759"/>
<dbReference type="AlphaFoldDB" id="A0A8H4RBD8"/>
<sequence length="309" mass="36087">MEVESSAGITWYLKDLEHAVSRDFAKLPYFRLAGINIKIDCPDHTDPGQVVCLFNEVSGLVGLLKVVQKSFESQDDLESDIEIEISEENQVPGLPKMAFHLSIMIKIQISGFTTMCRSEPLVKIQTENGMSFEVLDVLDVQEEAMKRPNLFGTGFEPGYYGDRNISERLDILRAKYDLALDRLTCHTANMLRLERFSEWEKKHPLTGKTYVEVMQLTMCFPRLHLRDALLDRRNDFKAFNPNGDKFIRVRRRCPEQMKLQDLYQNFPFQRCRKYGTGKETFHQEVNMGQSDDGRFEEWHRDYQEELPRL</sequence>
<dbReference type="Proteomes" id="UP000566819">
    <property type="component" value="Unassembled WGS sequence"/>
</dbReference>
<name>A0A8H4RBD8_9HELO</name>
<evidence type="ECO:0000313" key="2">
    <source>
        <dbReference type="Proteomes" id="UP000566819"/>
    </source>
</evidence>
<gene>
    <name evidence="1" type="ORF">G7Y89_g11955</name>
</gene>
<dbReference type="EMBL" id="JAAMPI010001201">
    <property type="protein sequence ID" value="KAF4626206.1"/>
    <property type="molecule type" value="Genomic_DNA"/>
</dbReference>
<comment type="caution">
    <text evidence="1">The sequence shown here is derived from an EMBL/GenBank/DDBJ whole genome shotgun (WGS) entry which is preliminary data.</text>
</comment>
<keyword evidence="2" id="KW-1185">Reference proteome</keyword>
<evidence type="ECO:0000313" key="1">
    <source>
        <dbReference type="EMBL" id="KAF4626206.1"/>
    </source>
</evidence>
<accession>A0A8H4RBD8</accession>
<organism evidence="1 2">
    <name type="scientific">Cudoniella acicularis</name>
    <dbReference type="NCBI Taxonomy" id="354080"/>
    <lineage>
        <taxon>Eukaryota</taxon>
        <taxon>Fungi</taxon>
        <taxon>Dikarya</taxon>
        <taxon>Ascomycota</taxon>
        <taxon>Pezizomycotina</taxon>
        <taxon>Leotiomycetes</taxon>
        <taxon>Helotiales</taxon>
        <taxon>Tricladiaceae</taxon>
        <taxon>Cudoniella</taxon>
    </lineage>
</organism>